<feature type="region of interest" description="Disordered" evidence="1">
    <location>
        <begin position="1"/>
        <end position="20"/>
    </location>
</feature>
<feature type="compositionally biased region" description="Basic and acidic residues" evidence="1">
    <location>
        <begin position="153"/>
        <end position="162"/>
    </location>
</feature>
<dbReference type="RefSeq" id="WP_327096325.1">
    <property type="nucleotide sequence ID" value="NZ_CP109149.1"/>
</dbReference>
<feature type="compositionally biased region" description="Low complexity" evidence="1">
    <location>
        <begin position="529"/>
        <end position="567"/>
    </location>
</feature>
<reference evidence="2" key="1">
    <citation type="submission" date="2022-10" db="EMBL/GenBank/DDBJ databases">
        <title>The complete genomes of actinobacterial strains from the NBC collection.</title>
        <authorList>
            <person name="Joergensen T.S."/>
            <person name="Alvarez Arevalo M."/>
            <person name="Sterndorff E.B."/>
            <person name="Faurdal D."/>
            <person name="Vuksanovic O."/>
            <person name="Mourched A.-S."/>
            <person name="Charusanti P."/>
            <person name="Shaw S."/>
            <person name="Blin K."/>
            <person name="Weber T."/>
        </authorList>
    </citation>
    <scope>NUCLEOTIDE SEQUENCE</scope>
    <source>
        <strain evidence="2">NBC_01482</strain>
    </source>
</reference>
<feature type="region of interest" description="Disordered" evidence="1">
    <location>
        <begin position="349"/>
        <end position="372"/>
    </location>
</feature>
<feature type="compositionally biased region" description="Low complexity" evidence="1">
    <location>
        <begin position="621"/>
        <end position="642"/>
    </location>
</feature>
<dbReference type="Proteomes" id="UP001432062">
    <property type="component" value="Chromosome"/>
</dbReference>
<evidence type="ECO:0000256" key="1">
    <source>
        <dbReference type="SAM" id="MobiDB-lite"/>
    </source>
</evidence>
<proteinExistence type="predicted"/>
<feature type="compositionally biased region" description="Pro residues" evidence="1">
    <location>
        <begin position="85"/>
        <end position="95"/>
    </location>
</feature>
<gene>
    <name evidence="2" type="ORF">OG563_28045</name>
</gene>
<feature type="region of interest" description="Disordered" evidence="1">
    <location>
        <begin position="47"/>
        <end position="162"/>
    </location>
</feature>
<sequence length="735" mass="73592">MTSDLPFGSDATDADDRAGDTAYRVATGVARVARAGAYVTGGALVATNGGTAPVHPGGQRLDSWTSAYTRDPDADAPSPVVTFPDPDPNSTPPAPLHSSTPTPRDVSVNAPFTIPNVPNSGVYIGPVPQQHSPQPWQNTGYGSYQPGLALGTESERSGLDLHSDTPQSGLDLGTGHVPGGFGNLPGLDFGQGGHGFNLPNPNGFLAPGSNPFTLPRVPTSGTAISESVSSDTESADDGDAVASNVPFYGGNMFHSGATGGSGELFHGSDAFHGADMYHGVGSPDAVGVFINAEAAFSLHTELQVDFSVGPNGMYLATQSKVEVDGALKVEVGAGRVGDNLDRFSDWLGQTPGTTGRSGLDNAGTNGTANPVGTQPAGGSVPQYSAVQPVVVQPVQPFAAPLPAPVAPAVAPAAVAPAVVAPAAVAAPVAATPLQTTIQPDAASTPVANVLVAPAGPSPLTAPAATVPALFEPRPVPAKHPVVVDDSPSTTTPLTNTPTTVTKTVPIPGDNTTGHPTKTPDTGSTKPGHTTVPDTDATGTTKIPTATHAPTTQAPTTHAPTHTATPTTPDDDDVTIPSTGNGGGTSTGHNGGTTPSTVNGGTGGNSAPNTHTTQPEIDDPTVDVPTVSVPTVTHSAPTVAPTADIDIPTANSPAPIPTQQPHVPAPTMPAPVTPMKPPAHPIAAEFSDPAAFAHPVYEPDHTALTLMAAGLSTPLLPDPGVDDGHHLVAGLDITLI</sequence>
<feature type="compositionally biased region" description="Polar residues" evidence="1">
    <location>
        <begin position="350"/>
        <end position="372"/>
    </location>
</feature>
<evidence type="ECO:0000313" key="3">
    <source>
        <dbReference type="Proteomes" id="UP001432062"/>
    </source>
</evidence>
<feature type="compositionally biased region" description="Low complexity" evidence="1">
    <location>
        <begin position="487"/>
        <end position="507"/>
    </location>
</feature>
<keyword evidence="3" id="KW-1185">Reference proteome</keyword>
<feature type="compositionally biased region" description="Gly residues" evidence="1">
    <location>
        <begin position="579"/>
        <end position="590"/>
    </location>
</feature>
<feature type="region of interest" description="Disordered" evidence="1">
    <location>
        <begin position="479"/>
        <end position="659"/>
    </location>
</feature>
<feature type="compositionally biased region" description="Polar residues" evidence="1">
    <location>
        <begin position="129"/>
        <end position="142"/>
    </location>
</feature>
<feature type="compositionally biased region" description="Polar residues" evidence="1">
    <location>
        <begin position="509"/>
        <end position="527"/>
    </location>
</feature>
<protein>
    <submittedName>
        <fullName evidence="2">Uncharacterized protein</fullName>
    </submittedName>
</protein>
<name>A0ABZ1YIQ9_9NOCA</name>
<accession>A0ABZ1YIQ9</accession>
<evidence type="ECO:0000313" key="2">
    <source>
        <dbReference type="EMBL" id="WUV43079.1"/>
    </source>
</evidence>
<organism evidence="2 3">
    <name type="scientific">Nocardia vinacea</name>
    <dbReference type="NCBI Taxonomy" id="96468"/>
    <lineage>
        <taxon>Bacteria</taxon>
        <taxon>Bacillati</taxon>
        <taxon>Actinomycetota</taxon>
        <taxon>Actinomycetes</taxon>
        <taxon>Mycobacteriales</taxon>
        <taxon>Nocardiaceae</taxon>
        <taxon>Nocardia</taxon>
    </lineage>
</organism>
<dbReference type="EMBL" id="CP109441">
    <property type="protein sequence ID" value="WUV43079.1"/>
    <property type="molecule type" value="Genomic_DNA"/>
</dbReference>
<feature type="compositionally biased region" description="Polar residues" evidence="1">
    <location>
        <begin position="604"/>
        <end position="614"/>
    </location>
</feature>